<reference evidence="1" key="1">
    <citation type="submission" date="2009-09" db="EMBL/GenBank/DDBJ databases">
        <authorList>
            <person name="Weinstock G."/>
            <person name="Sodergren E."/>
            <person name="Clifton S."/>
            <person name="Fulton L."/>
            <person name="Fulton B."/>
            <person name="Courtney L."/>
            <person name="Fronick C."/>
            <person name="Harrison M."/>
            <person name="Strong C."/>
            <person name="Farmer C."/>
            <person name="Delahaunty K."/>
            <person name="Markovic C."/>
            <person name="Hall O."/>
            <person name="Minx P."/>
            <person name="Tomlinson C."/>
            <person name="Mitreva M."/>
            <person name="Nelson J."/>
            <person name="Hou S."/>
            <person name="Wollam A."/>
            <person name="Pepin K.H."/>
            <person name="Johnson M."/>
            <person name="Bhonagiri V."/>
            <person name="Nash W.E."/>
            <person name="Warren W."/>
            <person name="Chinwalla A."/>
            <person name="Mardis E.R."/>
            <person name="Wilson R.K."/>
        </authorList>
    </citation>
    <scope>NUCLEOTIDE SEQUENCE [LARGE SCALE GENOMIC DNA]</scope>
    <source>
        <strain evidence="1">ATCC 51259</strain>
    </source>
</reference>
<sequence>MKYVENITQKIAASQQEAERYNWSRSTLQWDLRLNNCVSLL</sequence>
<dbReference type="AlphaFoldDB" id="C9LF66"/>
<organism evidence="1 2">
    <name type="scientific">Alloprevotella tannerae ATCC 51259</name>
    <dbReference type="NCBI Taxonomy" id="626522"/>
    <lineage>
        <taxon>Bacteria</taxon>
        <taxon>Pseudomonadati</taxon>
        <taxon>Bacteroidota</taxon>
        <taxon>Bacteroidia</taxon>
        <taxon>Bacteroidales</taxon>
        <taxon>Prevotellaceae</taxon>
        <taxon>Alloprevotella</taxon>
    </lineage>
</organism>
<keyword evidence="2" id="KW-1185">Reference proteome</keyword>
<accession>C9LF66</accession>
<proteinExistence type="predicted"/>
<dbReference type="Proteomes" id="UP000003460">
    <property type="component" value="Unassembled WGS sequence"/>
</dbReference>
<evidence type="ECO:0000313" key="2">
    <source>
        <dbReference type="Proteomes" id="UP000003460"/>
    </source>
</evidence>
<comment type="caution">
    <text evidence="1">The sequence shown here is derived from an EMBL/GenBank/DDBJ whole genome shotgun (WGS) entry which is preliminary data.</text>
</comment>
<dbReference type="EMBL" id="ACIJ02000016">
    <property type="protein sequence ID" value="EEX72385.1"/>
    <property type="molecule type" value="Genomic_DNA"/>
</dbReference>
<gene>
    <name evidence="1" type="ORF">GCWU000325_00848</name>
</gene>
<protein>
    <submittedName>
        <fullName evidence="1">Uncharacterized protein</fullName>
    </submittedName>
</protein>
<dbReference type="HOGENOM" id="CLU_3274755_0_0_10"/>
<name>C9LF66_9BACT</name>
<evidence type="ECO:0000313" key="1">
    <source>
        <dbReference type="EMBL" id="EEX72385.1"/>
    </source>
</evidence>
<dbReference type="STRING" id="626522.GCWU000325_00848"/>